<evidence type="ECO:0000256" key="6">
    <source>
        <dbReference type="SAM" id="Phobius"/>
    </source>
</evidence>
<evidence type="ECO:0000313" key="10">
    <source>
        <dbReference type="Proteomes" id="UP000014760"/>
    </source>
</evidence>
<dbReference type="HOGENOM" id="CLU_115096_0_0_1"/>
<evidence type="ECO:0000256" key="3">
    <source>
        <dbReference type="ARBA" id="ARBA00022989"/>
    </source>
</evidence>
<dbReference type="Proteomes" id="UP000014760">
    <property type="component" value="Unassembled WGS sequence"/>
</dbReference>
<feature type="domain" description="MARVEL" evidence="7">
    <location>
        <begin position="31"/>
        <end position="181"/>
    </location>
</feature>
<evidence type="ECO:0000256" key="2">
    <source>
        <dbReference type="ARBA" id="ARBA00022692"/>
    </source>
</evidence>
<gene>
    <name evidence="8" type="ORF">CAPTEDRAFT_226286</name>
</gene>
<organism evidence="8">
    <name type="scientific">Capitella teleta</name>
    <name type="common">Polychaete worm</name>
    <dbReference type="NCBI Taxonomy" id="283909"/>
    <lineage>
        <taxon>Eukaryota</taxon>
        <taxon>Metazoa</taxon>
        <taxon>Spiralia</taxon>
        <taxon>Lophotrochozoa</taxon>
        <taxon>Annelida</taxon>
        <taxon>Polychaeta</taxon>
        <taxon>Sedentaria</taxon>
        <taxon>Scolecida</taxon>
        <taxon>Capitellidae</taxon>
        <taxon>Capitella</taxon>
    </lineage>
</organism>
<evidence type="ECO:0000313" key="8">
    <source>
        <dbReference type="EMBL" id="ELT96121.1"/>
    </source>
</evidence>
<dbReference type="EnsemblMetazoa" id="CapteT226286">
    <property type="protein sequence ID" value="CapteP226286"/>
    <property type="gene ID" value="CapteG226286"/>
</dbReference>
<keyword evidence="4 5" id="KW-0472">Membrane</keyword>
<evidence type="ECO:0000259" key="7">
    <source>
        <dbReference type="PROSITE" id="PS51225"/>
    </source>
</evidence>
<reference evidence="9" key="3">
    <citation type="submission" date="2015-06" db="UniProtKB">
        <authorList>
            <consortium name="EnsemblMetazoa"/>
        </authorList>
    </citation>
    <scope>IDENTIFICATION</scope>
</reference>
<dbReference type="InterPro" id="IPR050578">
    <property type="entry name" value="MARVEL-CKLF_proteins"/>
</dbReference>
<dbReference type="PANTHER" id="PTHR22776">
    <property type="entry name" value="MARVEL-CONTAINING POTENTIAL LIPID RAFT-ASSOCIATED PROTEIN"/>
    <property type="match status" value="1"/>
</dbReference>
<keyword evidence="2 5" id="KW-0812">Transmembrane</keyword>
<dbReference type="EMBL" id="AMQN01011493">
    <property type="status" value="NOT_ANNOTATED_CDS"/>
    <property type="molecule type" value="Genomic_DNA"/>
</dbReference>
<evidence type="ECO:0000313" key="9">
    <source>
        <dbReference type="EnsemblMetazoa" id="CapteP226286"/>
    </source>
</evidence>
<dbReference type="OrthoDB" id="6347385at2759"/>
<name>R7TXE9_CAPTE</name>
<dbReference type="Pfam" id="PF01284">
    <property type="entry name" value="MARVEL"/>
    <property type="match status" value="1"/>
</dbReference>
<feature type="transmembrane region" description="Helical" evidence="6">
    <location>
        <begin position="77"/>
        <end position="96"/>
    </location>
</feature>
<dbReference type="InterPro" id="IPR008253">
    <property type="entry name" value="Marvel"/>
</dbReference>
<keyword evidence="3 6" id="KW-1133">Transmembrane helix</keyword>
<dbReference type="EMBL" id="KB308905">
    <property type="protein sequence ID" value="ELT96121.1"/>
    <property type="molecule type" value="Genomic_DNA"/>
</dbReference>
<dbReference type="PANTHER" id="PTHR22776:SF102">
    <property type="entry name" value="RH30783P"/>
    <property type="match status" value="1"/>
</dbReference>
<dbReference type="PROSITE" id="PS51225">
    <property type="entry name" value="MARVEL"/>
    <property type="match status" value="1"/>
</dbReference>
<evidence type="ECO:0000256" key="5">
    <source>
        <dbReference type="PROSITE-ProRule" id="PRU00581"/>
    </source>
</evidence>
<dbReference type="AlphaFoldDB" id="R7TXE9"/>
<proteinExistence type="predicted"/>
<dbReference type="OMA" id="ELRIFIF"/>
<dbReference type="GO" id="GO:0016020">
    <property type="term" value="C:membrane"/>
    <property type="evidence" value="ECO:0007669"/>
    <property type="project" value="UniProtKB-SubCell"/>
</dbReference>
<comment type="subcellular location">
    <subcellularLocation>
        <location evidence="1">Membrane</location>
        <topology evidence="1">Multi-pass membrane protein</topology>
    </subcellularLocation>
</comment>
<keyword evidence="10" id="KW-1185">Reference proteome</keyword>
<feature type="transmembrane region" description="Helical" evidence="6">
    <location>
        <begin position="38"/>
        <end position="57"/>
    </location>
</feature>
<evidence type="ECO:0000256" key="4">
    <source>
        <dbReference type="ARBA" id="ARBA00023136"/>
    </source>
</evidence>
<protein>
    <recommendedName>
        <fullName evidence="7">MARVEL domain-containing protein</fullName>
    </recommendedName>
</protein>
<reference evidence="10" key="1">
    <citation type="submission" date="2012-12" db="EMBL/GenBank/DDBJ databases">
        <authorList>
            <person name="Hellsten U."/>
            <person name="Grimwood J."/>
            <person name="Chapman J.A."/>
            <person name="Shapiro H."/>
            <person name="Aerts A."/>
            <person name="Otillar R.P."/>
            <person name="Terry A.Y."/>
            <person name="Boore J.L."/>
            <person name="Simakov O."/>
            <person name="Marletaz F."/>
            <person name="Cho S.-J."/>
            <person name="Edsinger-Gonzales E."/>
            <person name="Havlak P."/>
            <person name="Kuo D.-H."/>
            <person name="Larsson T."/>
            <person name="Lv J."/>
            <person name="Arendt D."/>
            <person name="Savage R."/>
            <person name="Osoegawa K."/>
            <person name="de Jong P."/>
            <person name="Lindberg D.R."/>
            <person name="Seaver E.C."/>
            <person name="Weisblat D.A."/>
            <person name="Putnam N.H."/>
            <person name="Grigoriev I.V."/>
            <person name="Rokhsar D.S."/>
        </authorList>
    </citation>
    <scope>NUCLEOTIDE SEQUENCE</scope>
    <source>
        <strain evidence="10">I ESC-2004</strain>
    </source>
</reference>
<feature type="transmembrane region" description="Helical" evidence="6">
    <location>
        <begin position="155"/>
        <end position="177"/>
    </location>
</feature>
<feature type="transmembrane region" description="Helical" evidence="6">
    <location>
        <begin position="116"/>
        <end position="135"/>
    </location>
</feature>
<sequence length="207" mass="22754">MAEAPSRRLQDDDSRCEAQKELVIFSISDRYLKTLPGAIKFLQIVMSIIVLVCVTSAGPGEAGSYLYLPLSWHLRVYVFINVFCLFISLLSVLLHLTPEIARALDGAVNWSSSFELCLSSVLAFGYLFGASLVASAVDIYCKFEEDVSSWSKQQLIISVVFGYLAVVLHAVSACMAYKRMQALNSLNLLRSSPSRRYSDSAAASSTT</sequence>
<accession>R7TXE9</accession>
<evidence type="ECO:0000256" key="1">
    <source>
        <dbReference type="ARBA" id="ARBA00004141"/>
    </source>
</evidence>
<reference evidence="8 10" key="2">
    <citation type="journal article" date="2013" name="Nature">
        <title>Insights into bilaterian evolution from three spiralian genomes.</title>
        <authorList>
            <person name="Simakov O."/>
            <person name="Marletaz F."/>
            <person name="Cho S.J."/>
            <person name="Edsinger-Gonzales E."/>
            <person name="Havlak P."/>
            <person name="Hellsten U."/>
            <person name="Kuo D.H."/>
            <person name="Larsson T."/>
            <person name="Lv J."/>
            <person name="Arendt D."/>
            <person name="Savage R."/>
            <person name="Osoegawa K."/>
            <person name="de Jong P."/>
            <person name="Grimwood J."/>
            <person name="Chapman J.A."/>
            <person name="Shapiro H."/>
            <person name="Aerts A."/>
            <person name="Otillar R.P."/>
            <person name="Terry A.Y."/>
            <person name="Boore J.L."/>
            <person name="Grigoriev I.V."/>
            <person name="Lindberg D.R."/>
            <person name="Seaver E.C."/>
            <person name="Weisblat D.A."/>
            <person name="Putnam N.H."/>
            <person name="Rokhsar D.S."/>
        </authorList>
    </citation>
    <scope>NUCLEOTIDE SEQUENCE</scope>
    <source>
        <strain evidence="8 10">I ESC-2004</strain>
    </source>
</reference>